<dbReference type="GO" id="GO:0035006">
    <property type="term" value="P:melanization defense response"/>
    <property type="evidence" value="ECO:0007669"/>
    <property type="project" value="UniProtKB-ARBA"/>
</dbReference>
<dbReference type="GO" id="GO:0005525">
    <property type="term" value="F:GTP binding"/>
    <property type="evidence" value="ECO:0007669"/>
    <property type="project" value="UniProtKB-KW"/>
</dbReference>
<dbReference type="SUPFAM" id="SSF52540">
    <property type="entry name" value="P-loop containing nucleoside triphosphate hydrolases"/>
    <property type="match status" value="1"/>
</dbReference>
<accession>A0A1Y1N7E2</accession>
<dbReference type="GO" id="GO:0003924">
    <property type="term" value="F:GTPase activity"/>
    <property type="evidence" value="ECO:0007669"/>
    <property type="project" value="InterPro"/>
</dbReference>
<organism evidence="3">
    <name type="scientific">Photinus pyralis</name>
    <name type="common">Common eastern firefly</name>
    <name type="synonym">Lampyris pyralis</name>
    <dbReference type="NCBI Taxonomy" id="7054"/>
    <lineage>
        <taxon>Eukaryota</taxon>
        <taxon>Metazoa</taxon>
        <taxon>Ecdysozoa</taxon>
        <taxon>Arthropoda</taxon>
        <taxon>Hexapoda</taxon>
        <taxon>Insecta</taxon>
        <taxon>Pterygota</taxon>
        <taxon>Neoptera</taxon>
        <taxon>Endopterygota</taxon>
        <taxon>Coleoptera</taxon>
        <taxon>Polyphaga</taxon>
        <taxon>Elateriformia</taxon>
        <taxon>Elateroidea</taxon>
        <taxon>Lampyridae</taxon>
        <taxon>Lampyrinae</taxon>
        <taxon>Photinus</taxon>
    </lineage>
</organism>
<dbReference type="PANTHER" id="PTHR24072">
    <property type="entry name" value="RHO FAMILY GTPASE"/>
    <property type="match status" value="1"/>
</dbReference>
<evidence type="ECO:0000313" key="3">
    <source>
        <dbReference type="EMBL" id="JAV92830.1"/>
    </source>
</evidence>
<dbReference type="SMART" id="SM00174">
    <property type="entry name" value="RHO"/>
    <property type="match status" value="1"/>
</dbReference>
<dbReference type="EMBL" id="GEZM01012990">
    <property type="protein sequence ID" value="JAV92830.1"/>
    <property type="molecule type" value="Transcribed_RNA"/>
</dbReference>
<dbReference type="PROSITE" id="PS51421">
    <property type="entry name" value="RAS"/>
    <property type="match status" value="1"/>
</dbReference>
<name>A0A1Y1N7E2_PHOPY</name>
<dbReference type="Pfam" id="PF00071">
    <property type="entry name" value="Ras"/>
    <property type="match status" value="1"/>
</dbReference>
<dbReference type="InterPro" id="IPR005225">
    <property type="entry name" value="Small_GTP-bd"/>
</dbReference>
<dbReference type="CDD" id="cd00157">
    <property type="entry name" value="Rho"/>
    <property type="match status" value="1"/>
</dbReference>
<dbReference type="GO" id="GO:0022412">
    <property type="term" value="P:cellular process involved in reproduction in multicellular organism"/>
    <property type="evidence" value="ECO:0007669"/>
    <property type="project" value="UniProtKB-ARBA"/>
</dbReference>
<dbReference type="GO" id="GO:0003006">
    <property type="term" value="P:developmental process involved in reproduction"/>
    <property type="evidence" value="ECO:0007669"/>
    <property type="project" value="UniProtKB-ARBA"/>
</dbReference>
<dbReference type="SMART" id="SM00173">
    <property type="entry name" value="RAS"/>
    <property type="match status" value="1"/>
</dbReference>
<dbReference type="PRINTS" id="PR00449">
    <property type="entry name" value="RASTRNSFRMNG"/>
</dbReference>
<dbReference type="PROSITE" id="PS51419">
    <property type="entry name" value="RAB"/>
    <property type="match status" value="1"/>
</dbReference>
<dbReference type="GO" id="GO:0035099">
    <property type="term" value="P:hemocyte migration"/>
    <property type="evidence" value="ECO:0007669"/>
    <property type="project" value="UniProtKB-ARBA"/>
</dbReference>
<protein>
    <submittedName>
        <fullName evidence="3">Uncharacterized protein</fullName>
    </submittedName>
</protein>
<dbReference type="SMART" id="SM00175">
    <property type="entry name" value="RAB"/>
    <property type="match status" value="1"/>
</dbReference>
<dbReference type="NCBIfam" id="TIGR00231">
    <property type="entry name" value="small_GTP"/>
    <property type="match status" value="1"/>
</dbReference>
<reference evidence="3" key="1">
    <citation type="journal article" date="2016" name="Sci. Rep.">
        <title>Molecular characterization of firefly nuptial gifts: a multi-omics approach sheds light on postcopulatory sexual selection.</title>
        <authorList>
            <person name="Al-Wathiqui N."/>
            <person name="Fallon T.R."/>
            <person name="South A."/>
            <person name="Weng J.K."/>
            <person name="Lewis S.M."/>
        </authorList>
    </citation>
    <scope>NUCLEOTIDE SEQUENCE</scope>
</reference>
<dbReference type="AlphaFoldDB" id="A0A1Y1N7E2"/>
<keyword evidence="1" id="KW-0547">Nucleotide-binding</keyword>
<dbReference type="PROSITE" id="PS51420">
    <property type="entry name" value="RHO"/>
    <property type="match status" value="1"/>
</dbReference>
<evidence type="ECO:0000256" key="1">
    <source>
        <dbReference type="ARBA" id="ARBA00022741"/>
    </source>
</evidence>
<dbReference type="GO" id="GO:0007264">
    <property type="term" value="P:small GTPase-mediated signal transduction"/>
    <property type="evidence" value="ECO:0007669"/>
    <property type="project" value="InterPro"/>
</dbReference>
<keyword evidence="2" id="KW-0342">GTP-binding</keyword>
<dbReference type="InterPro" id="IPR003578">
    <property type="entry name" value="Small_GTPase_Rho"/>
</dbReference>
<evidence type="ECO:0000256" key="2">
    <source>
        <dbReference type="ARBA" id="ARBA00023134"/>
    </source>
</evidence>
<sequence length="190" mass="21418">MLFCFHMMKQSKNLLKIVVVGDNKVGKTTLIRWKTSGSYQDLTGPSEVFYPTSFSVDSKLSLAGFITDCPSGSDYTTIRSCLYKNAKVILVCYSVDDELSFFHVVRKWVPEITKHQSRIPFILVGTKSDLVAKISTNEGKQLAEKLRAAAFLECSSKDGTGIKEVFTTALNIYTRSFAYKRRNKRPCNIM</sequence>
<dbReference type="InterPro" id="IPR027417">
    <property type="entry name" value="P-loop_NTPase"/>
</dbReference>
<proteinExistence type="predicted"/>
<dbReference type="InterPro" id="IPR001806">
    <property type="entry name" value="Small_GTPase"/>
</dbReference>
<dbReference type="Gene3D" id="3.40.50.300">
    <property type="entry name" value="P-loop containing nucleotide triphosphate hydrolases"/>
    <property type="match status" value="1"/>
</dbReference>
<dbReference type="GO" id="GO:0001667">
    <property type="term" value="P:ameboidal-type cell migration"/>
    <property type="evidence" value="ECO:0007669"/>
    <property type="project" value="UniProtKB-ARBA"/>
</dbReference>